<proteinExistence type="predicted"/>
<sequence length="280" mass="32937">MPKQPITNLEYSEKELESFFYLADETFGIDFREWYKAGEWTDRYRCYSLTFYRNVISSVGMSRMTVMMDGTAREAYQIGTVMTDEIRQGEGLATRIFKHLFKQHDTDGLPYFLACNERLAPFYEQQGFSAQPEPELFVSVSGSASPLEHVEVDAEQWRRFKLESLPFSPRLYATDDMHIWMFHYYQGMDEDVYRFDDVHVIYIIERSRLILYAVLSPRPVDMRDVVARLSFEGITEIVFQFTPDLDSVEQRPSSDGPWMIRMNEGEFFPEGCRFPYLSQA</sequence>
<gene>
    <name evidence="1" type="ORF">NCTC13163_00243</name>
</gene>
<dbReference type="RefSeq" id="WP_029334097.1">
    <property type="nucleotide sequence ID" value="NZ_UGGP01000001.1"/>
</dbReference>
<dbReference type="InterPro" id="IPR016181">
    <property type="entry name" value="Acyl_CoA_acyltransferase"/>
</dbReference>
<dbReference type="EMBL" id="UGGP01000001">
    <property type="protein sequence ID" value="STO06903.1"/>
    <property type="molecule type" value="Genomic_DNA"/>
</dbReference>
<dbReference type="Proteomes" id="UP000254060">
    <property type="component" value="Unassembled WGS sequence"/>
</dbReference>
<evidence type="ECO:0008006" key="3">
    <source>
        <dbReference type="Google" id="ProtNLM"/>
    </source>
</evidence>
<name>A0A377FRD1_9BACL</name>
<reference evidence="1 2" key="1">
    <citation type="submission" date="2018-06" db="EMBL/GenBank/DDBJ databases">
        <authorList>
            <consortium name="Pathogen Informatics"/>
            <person name="Doyle S."/>
        </authorList>
    </citation>
    <scope>NUCLEOTIDE SEQUENCE [LARGE SCALE GENOMIC DNA]</scope>
    <source>
        <strain evidence="1 2">NCTC13163</strain>
    </source>
</reference>
<dbReference type="Gene3D" id="3.40.630.30">
    <property type="match status" value="1"/>
</dbReference>
<dbReference type="Pfam" id="PF13527">
    <property type="entry name" value="Acetyltransf_9"/>
    <property type="match status" value="1"/>
</dbReference>
<organism evidence="1 2">
    <name type="scientific">Exiguobacterium aurantiacum</name>
    <dbReference type="NCBI Taxonomy" id="33987"/>
    <lineage>
        <taxon>Bacteria</taxon>
        <taxon>Bacillati</taxon>
        <taxon>Bacillota</taxon>
        <taxon>Bacilli</taxon>
        <taxon>Bacillales</taxon>
        <taxon>Bacillales Family XII. Incertae Sedis</taxon>
        <taxon>Exiguobacterium</taxon>
    </lineage>
</organism>
<dbReference type="STRING" id="1397694.GCA_000702585_00763"/>
<evidence type="ECO:0000313" key="1">
    <source>
        <dbReference type="EMBL" id="STO06903.1"/>
    </source>
</evidence>
<dbReference type="AlphaFoldDB" id="A0A377FRD1"/>
<dbReference type="SUPFAM" id="SSF55729">
    <property type="entry name" value="Acyl-CoA N-acyltransferases (Nat)"/>
    <property type="match status" value="1"/>
</dbReference>
<dbReference type="OrthoDB" id="9804948at2"/>
<dbReference type="GO" id="GO:0016747">
    <property type="term" value="F:acyltransferase activity, transferring groups other than amino-acyl groups"/>
    <property type="evidence" value="ECO:0007669"/>
    <property type="project" value="InterPro"/>
</dbReference>
<accession>A0A377FRD1</accession>
<evidence type="ECO:0000313" key="2">
    <source>
        <dbReference type="Proteomes" id="UP000254060"/>
    </source>
</evidence>
<protein>
    <recommendedName>
        <fullName evidence="3">N-acetyltransferase domain-containing protein</fullName>
    </recommendedName>
</protein>